<keyword evidence="6 7" id="KW-0472">Membrane</keyword>
<evidence type="ECO:0000256" key="4">
    <source>
        <dbReference type="ARBA" id="ARBA00022692"/>
    </source>
</evidence>
<comment type="similarity">
    <text evidence="2">Belongs to the DoxX family.</text>
</comment>
<keyword evidence="9" id="KW-1185">Reference proteome</keyword>
<dbReference type="EMBL" id="JACIFP010000001">
    <property type="protein sequence ID" value="MBB4135196.1"/>
    <property type="molecule type" value="Genomic_DNA"/>
</dbReference>
<organism evidence="8 9">
    <name type="scientific">Gordonia humi</name>
    <dbReference type="NCBI Taxonomy" id="686429"/>
    <lineage>
        <taxon>Bacteria</taxon>
        <taxon>Bacillati</taxon>
        <taxon>Actinomycetota</taxon>
        <taxon>Actinomycetes</taxon>
        <taxon>Mycobacteriales</taxon>
        <taxon>Gordoniaceae</taxon>
        <taxon>Gordonia</taxon>
    </lineage>
</organism>
<dbReference type="GO" id="GO:0005886">
    <property type="term" value="C:plasma membrane"/>
    <property type="evidence" value="ECO:0007669"/>
    <property type="project" value="UniProtKB-SubCell"/>
</dbReference>
<dbReference type="PANTHER" id="PTHR33452">
    <property type="entry name" value="OXIDOREDUCTASE CATD-RELATED"/>
    <property type="match status" value="1"/>
</dbReference>
<protein>
    <submittedName>
        <fullName evidence="8">Putative oxidoreductase</fullName>
    </submittedName>
</protein>
<reference evidence="8 9" key="1">
    <citation type="submission" date="2020-08" db="EMBL/GenBank/DDBJ databases">
        <title>Sequencing the genomes of 1000 actinobacteria strains.</title>
        <authorList>
            <person name="Klenk H.-P."/>
        </authorList>
    </citation>
    <scope>NUCLEOTIDE SEQUENCE [LARGE SCALE GENOMIC DNA]</scope>
    <source>
        <strain evidence="8 9">DSM 45298</strain>
    </source>
</reference>
<proteinExistence type="inferred from homology"/>
<gene>
    <name evidence="8" type="ORF">BKA16_001748</name>
</gene>
<dbReference type="InterPro" id="IPR032808">
    <property type="entry name" value="DoxX"/>
</dbReference>
<evidence type="ECO:0000256" key="5">
    <source>
        <dbReference type="ARBA" id="ARBA00022989"/>
    </source>
</evidence>
<dbReference type="Pfam" id="PF07681">
    <property type="entry name" value="DoxX"/>
    <property type="match status" value="1"/>
</dbReference>
<comment type="caution">
    <text evidence="8">The sequence shown here is derived from an EMBL/GenBank/DDBJ whole genome shotgun (WGS) entry which is preliminary data.</text>
</comment>
<dbReference type="Proteomes" id="UP000551501">
    <property type="component" value="Unassembled WGS sequence"/>
</dbReference>
<evidence type="ECO:0000256" key="1">
    <source>
        <dbReference type="ARBA" id="ARBA00004651"/>
    </source>
</evidence>
<feature type="transmembrane region" description="Helical" evidence="7">
    <location>
        <begin position="68"/>
        <end position="97"/>
    </location>
</feature>
<evidence type="ECO:0000256" key="3">
    <source>
        <dbReference type="ARBA" id="ARBA00022475"/>
    </source>
</evidence>
<comment type="subcellular location">
    <subcellularLocation>
        <location evidence="1">Cell membrane</location>
        <topology evidence="1">Multi-pass membrane protein</topology>
    </subcellularLocation>
</comment>
<evidence type="ECO:0000313" key="8">
    <source>
        <dbReference type="EMBL" id="MBB4135196.1"/>
    </source>
</evidence>
<dbReference type="RefSeq" id="WP_183370271.1">
    <property type="nucleotide sequence ID" value="NZ_BAABHL010000034.1"/>
</dbReference>
<evidence type="ECO:0000256" key="7">
    <source>
        <dbReference type="SAM" id="Phobius"/>
    </source>
</evidence>
<keyword evidence="3" id="KW-1003">Cell membrane</keyword>
<name>A0A840EZJ4_9ACTN</name>
<feature type="transmembrane region" description="Helical" evidence="7">
    <location>
        <begin position="117"/>
        <end position="136"/>
    </location>
</feature>
<evidence type="ECO:0000256" key="2">
    <source>
        <dbReference type="ARBA" id="ARBA00006679"/>
    </source>
</evidence>
<keyword evidence="5 7" id="KW-1133">Transmembrane helix</keyword>
<evidence type="ECO:0000256" key="6">
    <source>
        <dbReference type="ARBA" id="ARBA00023136"/>
    </source>
</evidence>
<sequence>MRSLKRSAENSTPPSWRGLDAVRLLLRTSVGGTMVAHGLKHATSLSGTAGWFESIGFRRPKMQAAASAVVETGAGVALIAGAGTPLAAAAVVGTMAVAGRSVHVRNGFFITAEGWEYVANLAVAAVALAGVGPGRWSVDRRLGIDSALTGDAAAAFAAGAGAAGALGQLAAFHRPGTRP</sequence>
<dbReference type="InterPro" id="IPR051907">
    <property type="entry name" value="DoxX-like_oxidoreductase"/>
</dbReference>
<accession>A0A840EZJ4</accession>
<keyword evidence="4 7" id="KW-0812">Transmembrane</keyword>
<dbReference type="AlphaFoldDB" id="A0A840EZJ4"/>
<evidence type="ECO:0000313" key="9">
    <source>
        <dbReference type="Proteomes" id="UP000551501"/>
    </source>
</evidence>
<dbReference type="PANTHER" id="PTHR33452:SF1">
    <property type="entry name" value="INNER MEMBRANE PROTEIN YPHA-RELATED"/>
    <property type="match status" value="1"/>
</dbReference>